<organism evidence="2">
    <name type="scientific">Guillardia theta (strain CCMP2712)</name>
    <name type="common">Cryptophyte</name>
    <dbReference type="NCBI Taxonomy" id="905079"/>
    <lineage>
        <taxon>Eukaryota</taxon>
        <taxon>Cryptophyceae</taxon>
        <taxon>Pyrenomonadales</taxon>
        <taxon>Geminigeraceae</taxon>
        <taxon>Guillardia</taxon>
    </lineage>
</organism>
<gene>
    <name evidence="2" type="ORF">GUITHDRAFT_103783</name>
</gene>
<reference evidence="4" key="2">
    <citation type="submission" date="2012-11" db="EMBL/GenBank/DDBJ databases">
        <authorList>
            <person name="Kuo A."/>
            <person name="Curtis B.A."/>
            <person name="Tanifuji G."/>
            <person name="Burki F."/>
            <person name="Gruber A."/>
            <person name="Irimia M."/>
            <person name="Maruyama S."/>
            <person name="Arias M.C."/>
            <person name="Ball S.G."/>
            <person name="Gile G.H."/>
            <person name="Hirakawa Y."/>
            <person name="Hopkins J.F."/>
            <person name="Rensing S.A."/>
            <person name="Schmutz J."/>
            <person name="Symeonidi A."/>
            <person name="Elias M."/>
            <person name="Eveleigh R.J."/>
            <person name="Herman E.K."/>
            <person name="Klute M.J."/>
            <person name="Nakayama T."/>
            <person name="Obornik M."/>
            <person name="Reyes-Prieto A."/>
            <person name="Armbrust E.V."/>
            <person name="Aves S.J."/>
            <person name="Beiko R.G."/>
            <person name="Coutinho P."/>
            <person name="Dacks J.B."/>
            <person name="Durnford D.G."/>
            <person name="Fast N.M."/>
            <person name="Green B.R."/>
            <person name="Grisdale C."/>
            <person name="Hempe F."/>
            <person name="Henrissat B."/>
            <person name="Hoppner M.P."/>
            <person name="Ishida K.-I."/>
            <person name="Kim E."/>
            <person name="Koreny L."/>
            <person name="Kroth P.G."/>
            <person name="Liu Y."/>
            <person name="Malik S.-B."/>
            <person name="Maier U.G."/>
            <person name="McRose D."/>
            <person name="Mock T."/>
            <person name="Neilson J.A."/>
            <person name="Onodera N.T."/>
            <person name="Poole A.M."/>
            <person name="Pritham E.J."/>
            <person name="Richards T.A."/>
            <person name="Rocap G."/>
            <person name="Roy S.W."/>
            <person name="Sarai C."/>
            <person name="Schaack S."/>
            <person name="Shirato S."/>
            <person name="Slamovits C.H."/>
            <person name="Spencer D.F."/>
            <person name="Suzuki S."/>
            <person name="Worden A.Z."/>
            <person name="Zauner S."/>
            <person name="Barry K."/>
            <person name="Bell C."/>
            <person name="Bharti A.K."/>
            <person name="Crow J.A."/>
            <person name="Grimwood J."/>
            <person name="Kramer R."/>
            <person name="Lindquist E."/>
            <person name="Lucas S."/>
            <person name="Salamov A."/>
            <person name="McFadden G.I."/>
            <person name="Lane C.E."/>
            <person name="Keeling P.J."/>
            <person name="Gray M.W."/>
            <person name="Grigoriev I.V."/>
            <person name="Archibald J.M."/>
        </authorList>
    </citation>
    <scope>NUCLEOTIDE SEQUENCE</scope>
    <source>
        <strain evidence="4">CCMP2712</strain>
    </source>
</reference>
<evidence type="ECO:0000259" key="1">
    <source>
        <dbReference type="PROSITE" id="PS51061"/>
    </source>
</evidence>
<dbReference type="AlphaFoldDB" id="L1JPN6"/>
<evidence type="ECO:0000313" key="3">
    <source>
        <dbReference type="EnsemblProtists" id="EKX50556"/>
    </source>
</evidence>
<dbReference type="InterPro" id="IPR029063">
    <property type="entry name" value="SAM-dependent_MTases_sf"/>
</dbReference>
<dbReference type="eggNOG" id="ENOG502QUFE">
    <property type="taxonomic scope" value="Eukaryota"/>
</dbReference>
<dbReference type="InterPro" id="IPR036867">
    <property type="entry name" value="R3H_dom_sf"/>
</dbReference>
<dbReference type="PANTHER" id="PTHR13369:SF0">
    <property type="entry name" value="GLUTATHIONE S-TRANSFERASE C-TERMINAL DOMAIN-CONTAINING PROTEIN"/>
    <property type="match status" value="1"/>
</dbReference>
<dbReference type="SUPFAM" id="SSF53335">
    <property type="entry name" value="S-adenosyl-L-methionine-dependent methyltransferases"/>
    <property type="match status" value="1"/>
</dbReference>
<dbReference type="GO" id="GO:0005737">
    <property type="term" value="C:cytoplasm"/>
    <property type="evidence" value="ECO:0007669"/>
    <property type="project" value="TreeGrafter"/>
</dbReference>
<dbReference type="OMA" id="MEPWEAT"/>
<dbReference type="PaxDb" id="55529-EKX50556"/>
<dbReference type="Proteomes" id="UP000011087">
    <property type="component" value="Unassembled WGS sequence"/>
</dbReference>
<accession>L1JPN6</accession>
<name>L1JPN6_GUITC</name>
<dbReference type="KEGG" id="gtt:GUITHDRAFT_103783"/>
<evidence type="ECO:0000313" key="4">
    <source>
        <dbReference type="Proteomes" id="UP000011087"/>
    </source>
</evidence>
<dbReference type="HOGENOM" id="CLU_614606_0_0_1"/>
<evidence type="ECO:0000313" key="2">
    <source>
        <dbReference type="EMBL" id="EKX50556.1"/>
    </source>
</evidence>
<dbReference type="InterPro" id="IPR001374">
    <property type="entry name" value="R3H_dom"/>
</dbReference>
<dbReference type="PROSITE" id="PS51061">
    <property type="entry name" value="R3H"/>
    <property type="match status" value="1"/>
</dbReference>
<dbReference type="GeneID" id="17307121"/>
<dbReference type="STRING" id="905079.L1JPN6"/>
<feature type="domain" description="R3H" evidence="1">
    <location>
        <begin position="376"/>
        <end position="440"/>
    </location>
</feature>
<dbReference type="Gene3D" id="3.30.1370.50">
    <property type="entry name" value="R3H-like domain"/>
    <property type="match status" value="1"/>
</dbReference>
<reference evidence="3" key="3">
    <citation type="submission" date="2015-06" db="UniProtKB">
        <authorList>
            <consortium name="EnsemblProtists"/>
        </authorList>
    </citation>
    <scope>IDENTIFICATION</scope>
</reference>
<reference evidence="2 4" key="1">
    <citation type="journal article" date="2012" name="Nature">
        <title>Algal genomes reveal evolutionary mosaicism and the fate of nucleomorphs.</title>
        <authorList>
            <consortium name="DOE Joint Genome Institute"/>
            <person name="Curtis B.A."/>
            <person name="Tanifuji G."/>
            <person name="Burki F."/>
            <person name="Gruber A."/>
            <person name="Irimia M."/>
            <person name="Maruyama S."/>
            <person name="Arias M.C."/>
            <person name="Ball S.G."/>
            <person name="Gile G.H."/>
            <person name="Hirakawa Y."/>
            <person name="Hopkins J.F."/>
            <person name="Kuo A."/>
            <person name="Rensing S.A."/>
            <person name="Schmutz J."/>
            <person name="Symeonidi A."/>
            <person name="Elias M."/>
            <person name="Eveleigh R.J."/>
            <person name="Herman E.K."/>
            <person name="Klute M.J."/>
            <person name="Nakayama T."/>
            <person name="Obornik M."/>
            <person name="Reyes-Prieto A."/>
            <person name="Armbrust E.V."/>
            <person name="Aves S.J."/>
            <person name="Beiko R.G."/>
            <person name="Coutinho P."/>
            <person name="Dacks J.B."/>
            <person name="Durnford D.G."/>
            <person name="Fast N.M."/>
            <person name="Green B.R."/>
            <person name="Grisdale C.J."/>
            <person name="Hempel F."/>
            <person name="Henrissat B."/>
            <person name="Hoppner M.P."/>
            <person name="Ishida K."/>
            <person name="Kim E."/>
            <person name="Koreny L."/>
            <person name="Kroth P.G."/>
            <person name="Liu Y."/>
            <person name="Malik S.B."/>
            <person name="Maier U.G."/>
            <person name="McRose D."/>
            <person name="Mock T."/>
            <person name="Neilson J.A."/>
            <person name="Onodera N.T."/>
            <person name="Poole A.M."/>
            <person name="Pritham E.J."/>
            <person name="Richards T.A."/>
            <person name="Rocap G."/>
            <person name="Roy S.W."/>
            <person name="Sarai C."/>
            <person name="Schaack S."/>
            <person name="Shirato S."/>
            <person name="Slamovits C.H."/>
            <person name="Spencer D.F."/>
            <person name="Suzuki S."/>
            <person name="Worden A.Z."/>
            <person name="Zauner S."/>
            <person name="Barry K."/>
            <person name="Bell C."/>
            <person name="Bharti A.K."/>
            <person name="Crow J.A."/>
            <person name="Grimwood J."/>
            <person name="Kramer R."/>
            <person name="Lindquist E."/>
            <person name="Lucas S."/>
            <person name="Salamov A."/>
            <person name="McFadden G.I."/>
            <person name="Lane C.E."/>
            <person name="Keeling P.J."/>
            <person name="Gray M.W."/>
            <person name="Grigoriev I.V."/>
            <person name="Archibald J.M."/>
        </authorList>
    </citation>
    <scope>NUCLEOTIDE SEQUENCE</scope>
    <source>
        <strain evidence="2 4">CCMP2712</strain>
    </source>
</reference>
<dbReference type="Pfam" id="PF01424">
    <property type="entry name" value="R3H"/>
    <property type="match status" value="1"/>
</dbReference>
<sequence length="446" mass="49201">MLSSAGSCMSRSLASKAAMFEFSKSERLVDFLCSRLPMNHHALPDVRYLDEKLKLKYGPNSKVCKFLVGSSWDGLPSLVDPAYHLPASRKLRKRQQLMSIFRAVAPLLLCERKESNPLKLVDFCGGGGHVGLLLAFLFPDVEVICVDKNVRALELGVQRAKDLSLSNYRTVEGEVMEFDEAFDVGVSLHACGAATDMVISKCLTHSVPLVVSSCCVGKIGLTSFATLRMPGDPSEQPVWDEAKGSSMRELLREYASLHGEDGDNEHTLFVRLSKAADYSKVEFTSITIHRMFAKLLIELDRLDGIRELSANTGSRFDGRICKMEPLTATPKNDILIAWPQSVAVDVDSFRLSKDPLTSQNFTSVRTEMKACDDCKITGLAEIRQKLVAFKDDPSQSCLTLEDVQGSQARKLVHGEAERLGLLHASEGKGKARKVIVRKLETKSPCS</sequence>
<dbReference type="CDD" id="cd02325">
    <property type="entry name" value="R3H"/>
    <property type="match status" value="1"/>
</dbReference>
<proteinExistence type="predicted"/>
<dbReference type="Gene3D" id="3.40.50.150">
    <property type="entry name" value="Vaccinia Virus protein VP39"/>
    <property type="match status" value="1"/>
</dbReference>
<keyword evidence="4" id="KW-1185">Reference proteome</keyword>
<protein>
    <recommendedName>
        <fullName evidence="1">R3H domain-containing protein</fullName>
    </recommendedName>
</protein>
<dbReference type="GO" id="GO:0003676">
    <property type="term" value="F:nucleic acid binding"/>
    <property type="evidence" value="ECO:0007669"/>
    <property type="project" value="UniProtKB-UniRule"/>
</dbReference>
<dbReference type="OrthoDB" id="206598at2759"/>
<dbReference type="EnsemblProtists" id="EKX50556">
    <property type="protein sequence ID" value="EKX50556"/>
    <property type="gene ID" value="GUITHDRAFT_103783"/>
</dbReference>
<dbReference type="SUPFAM" id="SSF82708">
    <property type="entry name" value="R3H domain"/>
    <property type="match status" value="1"/>
</dbReference>
<dbReference type="EMBL" id="JH992978">
    <property type="protein sequence ID" value="EKX50556.1"/>
    <property type="molecule type" value="Genomic_DNA"/>
</dbReference>
<dbReference type="RefSeq" id="XP_005837536.1">
    <property type="nucleotide sequence ID" value="XM_005837479.1"/>
</dbReference>
<dbReference type="Pfam" id="PF13679">
    <property type="entry name" value="Methyltransf_32"/>
    <property type="match status" value="1"/>
</dbReference>
<dbReference type="InterPro" id="IPR025714">
    <property type="entry name" value="Methyltranfer_dom"/>
</dbReference>
<dbReference type="PANTHER" id="PTHR13369">
    <property type="match status" value="1"/>
</dbReference>